<dbReference type="EMBL" id="JASBWT010000040">
    <property type="protein sequence ID" value="KAJ9092269.1"/>
    <property type="molecule type" value="Genomic_DNA"/>
</dbReference>
<protein>
    <submittedName>
        <fullName evidence="1">Uncharacterized protein</fullName>
    </submittedName>
</protein>
<reference evidence="1" key="1">
    <citation type="submission" date="2023-04" db="EMBL/GenBank/DDBJ databases">
        <title>Draft Genome sequencing of Naganishia species isolated from polar environments using Oxford Nanopore Technology.</title>
        <authorList>
            <person name="Leo P."/>
            <person name="Venkateswaran K."/>
        </authorList>
    </citation>
    <scope>NUCLEOTIDE SEQUENCE</scope>
    <source>
        <strain evidence="1">MNA-CCFEE 5423</strain>
    </source>
</reference>
<evidence type="ECO:0000313" key="1">
    <source>
        <dbReference type="EMBL" id="KAJ9092269.1"/>
    </source>
</evidence>
<proteinExistence type="predicted"/>
<accession>A0ACC2UZ85</accession>
<name>A0ACC2UZ85_9TREE</name>
<evidence type="ECO:0000313" key="2">
    <source>
        <dbReference type="Proteomes" id="UP001227268"/>
    </source>
</evidence>
<organism evidence="1 2">
    <name type="scientific">Naganishia friedmannii</name>
    <dbReference type="NCBI Taxonomy" id="89922"/>
    <lineage>
        <taxon>Eukaryota</taxon>
        <taxon>Fungi</taxon>
        <taxon>Dikarya</taxon>
        <taxon>Basidiomycota</taxon>
        <taxon>Agaricomycotina</taxon>
        <taxon>Tremellomycetes</taxon>
        <taxon>Filobasidiales</taxon>
        <taxon>Filobasidiaceae</taxon>
        <taxon>Naganishia</taxon>
    </lineage>
</organism>
<keyword evidence="2" id="KW-1185">Reference proteome</keyword>
<gene>
    <name evidence="1" type="ORF">QFC21_006911</name>
</gene>
<comment type="caution">
    <text evidence="1">The sequence shown here is derived from an EMBL/GenBank/DDBJ whole genome shotgun (WGS) entry which is preliminary data.</text>
</comment>
<dbReference type="Proteomes" id="UP001227268">
    <property type="component" value="Unassembled WGS sequence"/>
</dbReference>
<sequence>MSKATDLATLISDSKDHVLFRMVPICDSEGRETGTYVNGGEAFKEVMSLMAQEAIVESEDESIRQVVRDHLEMRELQKAIAVLEEEHLWAESGKSTRKNPRVRNNLQRWRDGYGILEEALDTGEE</sequence>